<sequence length="223" mass="26050">MPRSARAIADNCFYHLINRGNGRQQVFHKDGDYQSFIDVLLGARQRYRVKVLAWCLMPNHFHLLVQPEDAALLTKWMQWVMTTHVRRYHKHYGTSGHLWQGRYKSFIVQDNEHLLTAVRYIEGNPVRAMLSPTAAQWPWASHAVRNATLEESLPDQLPIPLPEDWSAFVDTPLTDTEIEKIRNSVNRQAPYGCESWRDEICAKMGLESTLRRRGWQRGRKRKG</sequence>
<organism evidence="2 3">
    <name type="scientific">Geobacter benzoatilyticus</name>
    <dbReference type="NCBI Taxonomy" id="2815309"/>
    <lineage>
        <taxon>Bacteria</taxon>
        <taxon>Pseudomonadati</taxon>
        <taxon>Thermodesulfobacteriota</taxon>
        <taxon>Desulfuromonadia</taxon>
        <taxon>Geobacterales</taxon>
        <taxon>Geobacteraceae</taxon>
        <taxon>Geobacter</taxon>
    </lineage>
</organism>
<evidence type="ECO:0000259" key="1">
    <source>
        <dbReference type="SMART" id="SM01321"/>
    </source>
</evidence>
<keyword evidence="3" id="KW-1185">Reference proteome</keyword>
<dbReference type="InterPro" id="IPR002686">
    <property type="entry name" value="Transposase_17"/>
</dbReference>
<gene>
    <name evidence="2" type="ORF">JZM60_03030</name>
</gene>
<dbReference type="EMBL" id="CP071382">
    <property type="protein sequence ID" value="QSV46267.1"/>
    <property type="molecule type" value="Genomic_DNA"/>
</dbReference>
<dbReference type="PANTHER" id="PTHR34322">
    <property type="entry name" value="TRANSPOSASE, Y1_TNP DOMAIN-CONTAINING"/>
    <property type="match status" value="1"/>
</dbReference>
<dbReference type="RefSeq" id="WP_207164051.1">
    <property type="nucleotide sequence ID" value="NZ_CP071382.1"/>
</dbReference>
<name>A0ABX7Q488_9BACT</name>
<protein>
    <submittedName>
        <fullName evidence="2">Transposase</fullName>
    </submittedName>
</protein>
<dbReference type="Proteomes" id="UP000663651">
    <property type="component" value="Chromosome"/>
</dbReference>
<feature type="domain" description="Transposase IS200-like" evidence="1">
    <location>
        <begin position="9"/>
        <end position="124"/>
    </location>
</feature>
<dbReference type="Pfam" id="PF01797">
    <property type="entry name" value="Y1_Tnp"/>
    <property type="match status" value="1"/>
</dbReference>
<dbReference type="PANTHER" id="PTHR34322:SF2">
    <property type="entry name" value="TRANSPOSASE IS200-LIKE DOMAIN-CONTAINING PROTEIN"/>
    <property type="match status" value="1"/>
</dbReference>
<dbReference type="SUPFAM" id="SSF143422">
    <property type="entry name" value="Transposase IS200-like"/>
    <property type="match status" value="1"/>
</dbReference>
<proteinExistence type="predicted"/>
<evidence type="ECO:0000313" key="3">
    <source>
        <dbReference type="Proteomes" id="UP000663651"/>
    </source>
</evidence>
<dbReference type="InterPro" id="IPR036515">
    <property type="entry name" value="Transposase_17_sf"/>
</dbReference>
<dbReference type="SMART" id="SM01321">
    <property type="entry name" value="Y1_Tnp"/>
    <property type="match status" value="1"/>
</dbReference>
<reference evidence="2 3" key="1">
    <citation type="submission" date="2021-03" db="EMBL/GenBank/DDBJ databases">
        <title>Geobacter metallireducens gen. nov. sp. nov., a microorganism capable of coupling the complete oxidation of organic compounds to the reduction of iron and other metals.</title>
        <authorList>
            <person name="Li Y."/>
        </authorList>
    </citation>
    <scope>NUCLEOTIDE SEQUENCE [LARGE SCALE GENOMIC DNA]</scope>
    <source>
        <strain evidence="2 3">Jerry-YX</strain>
    </source>
</reference>
<evidence type="ECO:0000313" key="2">
    <source>
        <dbReference type="EMBL" id="QSV46267.1"/>
    </source>
</evidence>
<dbReference type="Gene3D" id="3.30.70.1290">
    <property type="entry name" value="Transposase IS200-like"/>
    <property type="match status" value="1"/>
</dbReference>
<accession>A0ABX7Q488</accession>